<feature type="transmembrane region" description="Helical" evidence="1">
    <location>
        <begin position="15"/>
        <end position="37"/>
    </location>
</feature>
<evidence type="ECO:0000313" key="3">
    <source>
        <dbReference type="Proteomes" id="UP000050509"/>
    </source>
</evidence>
<feature type="transmembrane region" description="Helical" evidence="1">
    <location>
        <begin position="49"/>
        <end position="67"/>
    </location>
</feature>
<comment type="caution">
    <text evidence="2">The sequence shown here is derived from an EMBL/GenBank/DDBJ whole genome shotgun (WGS) entry which is preliminary data.</text>
</comment>
<keyword evidence="1" id="KW-1133">Transmembrane helix</keyword>
<organism evidence="2 3">
    <name type="scientific">Kouleothrix aurantiaca</name>
    <dbReference type="NCBI Taxonomy" id="186479"/>
    <lineage>
        <taxon>Bacteria</taxon>
        <taxon>Bacillati</taxon>
        <taxon>Chloroflexota</taxon>
        <taxon>Chloroflexia</taxon>
        <taxon>Chloroflexales</taxon>
        <taxon>Roseiflexineae</taxon>
        <taxon>Roseiflexaceae</taxon>
        <taxon>Kouleothrix</taxon>
    </lineage>
</organism>
<name>A0A0P9CWN4_9CHLR</name>
<dbReference type="EMBL" id="LJCR01001329">
    <property type="protein sequence ID" value="KPV50552.1"/>
    <property type="molecule type" value="Genomic_DNA"/>
</dbReference>
<dbReference type="AlphaFoldDB" id="A0A0P9CWN4"/>
<protein>
    <recommendedName>
        <fullName evidence="4">MFS transporter</fullName>
    </recommendedName>
</protein>
<evidence type="ECO:0000313" key="2">
    <source>
        <dbReference type="EMBL" id="KPV50552.1"/>
    </source>
</evidence>
<accession>A0A0P9CWN4</accession>
<evidence type="ECO:0008006" key="4">
    <source>
        <dbReference type="Google" id="ProtNLM"/>
    </source>
</evidence>
<evidence type="ECO:0000256" key="1">
    <source>
        <dbReference type="SAM" id="Phobius"/>
    </source>
</evidence>
<dbReference type="Proteomes" id="UP000050509">
    <property type="component" value="Unassembled WGS sequence"/>
</dbReference>
<feature type="non-terminal residue" evidence="2">
    <location>
        <position position="1"/>
    </location>
</feature>
<reference evidence="2 3" key="1">
    <citation type="submission" date="2015-09" db="EMBL/GenBank/DDBJ databases">
        <title>Draft genome sequence of Kouleothrix aurantiaca JCM 19913.</title>
        <authorList>
            <person name="Hemp J."/>
        </authorList>
    </citation>
    <scope>NUCLEOTIDE SEQUENCE [LARGE SCALE GENOMIC DNA]</scope>
    <source>
        <strain evidence="2 3">COM-B</strain>
    </source>
</reference>
<keyword evidence="1" id="KW-0472">Membrane</keyword>
<proteinExistence type="predicted"/>
<keyword evidence="3" id="KW-1185">Reference proteome</keyword>
<sequence length="84" mass="8746">SLLQMNVPNRLQGRVFAVEGALLTLASALSSYTTGLASDAGWGPRPLELALAMVFVPTGLMMLALLWRAPAVHAEPVLAGGMGE</sequence>
<gene>
    <name evidence="2" type="ORF">SE17_26275</name>
</gene>
<keyword evidence="1" id="KW-0812">Transmembrane</keyword>